<keyword evidence="3" id="KW-1015">Disulfide bond</keyword>
<dbReference type="OrthoDB" id="1872570at2759"/>
<dbReference type="InterPro" id="IPR011065">
    <property type="entry name" value="Kunitz_inhibitor_STI-like_sf"/>
</dbReference>
<dbReference type="Pfam" id="PF00197">
    <property type="entry name" value="Kunitz_legume"/>
    <property type="match status" value="1"/>
</dbReference>
<dbReference type="Proteomes" id="UP000000226">
    <property type="component" value="Chromosome 4"/>
</dbReference>
<evidence type="ECO:0000256" key="4">
    <source>
        <dbReference type="SAM" id="SignalP"/>
    </source>
</evidence>
<protein>
    <submittedName>
        <fullName evidence="5">Uncharacterized protein</fullName>
    </submittedName>
</protein>
<dbReference type="GO" id="GO:0004867">
    <property type="term" value="F:serine-type endopeptidase inhibitor activity"/>
    <property type="evidence" value="ECO:0007669"/>
    <property type="project" value="UniProtKB-KW"/>
</dbReference>
<dbReference type="InterPro" id="IPR002160">
    <property type="entry name" value="Prot_inh_Kunz-lg"/>
</dbReference>
<dbReference type="EMBL" id="CM002291">
    <property type="protein sequence ID" value="ESW24427.1"/>
    <property type="molecule type" value="Genomic_DNA"/>
</dbReference>
<organism evidence="5 6">
    <name type="scientific">Phaseolus vulgaris</name>
    <name type="common">Kidney bean</name>
    <name type="synonym">French bean</name>
    <dbReference type="NCBI Taxonomy" id="3885"/>
    <lineage>
        <taxon>Eukaryota</taxon>
        <taxon>Viridiplantae</taxon>
        <taxon>Streptophyta</taxon>
        <taxon>Embryophyta</taxon>
        <taxon>Tracheophyta</taxon>
        <taxon>Spermatophyta</taxon>
        <taxon>Magnoliopsida</taxon>
        <taxon>eudicotyledons</taxon>
        <taxon>Gunneridae</taxon>
        <taxon>Pentapetalae</taxon>
        <taxon>rosids</taxon>
        <taxon>fabids</taxon>
        <taxon>Fabales</taxon>
        <taxon>Fabaceae</taxon>
        <taxon>Papilionoideae</taxon>
        <taxon>50 kb inversion clade</taxon>
        <taxon>NPAAA clade</taxon>
        <taxon>indigoferoid/millettioid clade</taxon>
        <taxon>Phaseoleae</taxon>
        <taxon>Phaseolus</taxon>
    </lineage>
</organism>
<keyword evidence="6" id="KW-1185">Reference proteome</keyword>
<sequence length="199" mass="22214">MKPTAVLALSFLLPLLAFLTNLPLAFSNGEQVLDLSGRPIYAGLSYTIIPATRGQLFTFLTIIMESLNCSTELEIEFVRKPECSESSKWLVFVDEAIQKTCVGVGGAEGHPGQQTFGGKFRIENYQFGYKLVFCMTETPTCSNIGTFNAHNDEDGRRLNLTEHEAFDLVFVKASKFDEVIKSVASIKYKRESCPETQYE</sequence>
<evidence type="ECO:0000313" key="5">
    <source>
        <dbReference type="EMBL" id="ESW24427.1"/>
    </source>
</evidence>
<dbReference type="SUPFAM" id="SSF50386">
    <property type="entry name" value="STI-like"/>
    <property type="match status" value="1"/>
</dbReference>
<feature type="signal peptide" evidence="4">
    <location>
        <begin position="1"/>
        <end position="27"/>
    </location>
</feature>
<accession>V7C2N3</accession>
<dbReference type="SMR" id="V7C2N3"/>
<dbReference type="SMART" id="SM00452">
    <property type="entry name" value="STI"/>
    <property type="match status" value="1"/>
</dbReference>
<proteinExistence type="predicted"/>
<keyword evidence="2" id="KW-0722">Serine protease inhibitor</keyword>
<keyword evidence="1" id="KW-0646">Protease inhibitor</keyword>
<gene>
    <name evidence="5" type="ORF">PHAVU_004G130000g</name>
</gene>
<evidence type="ECO:0000256" key="3">
    <source>
        <dbReference type="ARBA" id="ARBA00023157"/>
    </source>
</evidence>
<reference evidence="6" key="1">
    <citation type="journal article" date="2014" name="Nat. Genet.">
        <title>A reference genome for common bean and genome-wide analysis of dual domestications.</title>
        <authorList>
            <person name="Schmutz J."/>
            <person name="McClean P.E."/>
            <person name="Mamidi S."/>
            <person name="Wu G.A."/>
            <person name="Cannon S.B."/>
            <person name="Grimwood J."/>
            <person name="Jenkins J."/>
            <person name="Shu S."/>
            <person name="Song Q."/>
            <person name="Chavarro C."/>
            <person name="Torres-Torres M."/>
            <person name="Geffroy V."/>
            <person name="Moghaddam S.M."/>
            <person name="Gao D."/>
            <person name="Abernathy B."/>
            <person name="Barry K."/>
            <person name="Blair M."/>
            <person name="Brick M.A."/>
            <person name="Chovatia M."/>
            <person name="Gepts P."/>
            <person name="Goodstein D.M."/>
            <person name="Gonzales M."/>
            <person name="Hellsten U."/>
            <person name="Hyten D.L."/>
            <person name="Jia G."/>
            <person name="Kelly J.D."/>
            <person name="Kudrna D."/>
            <person name="Lee R."/>
            <person name="Richard M.M."/>
            <person name="Miklas P.N."/>
            <person name="Osorno J.M."/>
            <person name="Rodrigues J."/>
            <person name="Thareau V."/>
            <person name="Urrea C.A."/>
            <person name="Wang M."/>
            <person name="Yu Y."/>
            <person name="Zhang M."/>
            <person name="Wing R.A."/>
            <person name="Cregan P.B."/>
            <person name="Rokhsar D.S."/>
            <person name="Jackson S.A."/>
        </authorList>
    </citation>
    <scope>NUCLEOTIDE SEQUENCE [LARGE SCALE GENOMIC DNA]</scope>
    <source>
        <strain evidence="6">cv. G19833</strain>
    </source>
</reference>
<feature type="chain" id="PRO_5004754935" evidence="4">
    <location>
        <begin position="28"/>
        <end position="199"/>
    </location>
</feature>
<dbReference type="PANTHER" id="PTHR33107:SF21">
    <property type="entry name" value="KUNITZ FAMILY TRYPSIN AND PROTEASE INHIBITOR PROTEIN"/>
    <property type="match status" value="1"/>
</dbReference>
<keyword evidence="4" id="KW-0732">Signal</keyword>
<evidence type="ECO:0000256" key="2">
    <source>
        <dbReference type="ARBA" id="ARBA00022900"/>
    </source>
</evidence>
<dbReference type="Gene3D" id="2.80.10.50">
    <property type="match status" value="1"/>
</dbReference>
<dbReference type="PANTHER" id="PTHR33107">
    <property type="entry name" value="KUNITZ TRYPSIN INHIBITOR 2"/>
    <property type="match status" value="1"/>
</dbReference>
<evidence type="ECO:0000256" key="1">
    <source>
        <dbReference type="ARBA" id="ARBA00022690"/>
    </source>
</evidence>
<evidence type="ECO:0000313" key="6">
    <source>
        <dbReference type="Proteomes" id="UP000000226"/>
    </source>
</evidence>
<dbReference type="AlphaFoldDB" id="V7C2N3"/>
<name>V7C2N3_PHAVU</name>
<dbReference type="Gramene" id="ESW24427">
    <property type="protein sequence ID" value="ESW24427"/>
    <property type="gene ID" value="PHAVU_004G130000g"/>
</dbReference>